<organism evidence="3 4">
    <name type="scientific">Dentipellis fragilis</name>
    <dbReference type="NCBI Taxonomy" id="205917"/>
    <lineage>
        <taxon>Eukaryota</taxon>
        <taxon>Fungi</taxon>
        <taxon>Dikarya</taxon>
        <taxon>Basidiomycota</taxon>
        <taxon>Agaricomycotina</taxon>
        <taxon>Agaricomycetes</taxon>
        <taxon>Russulales</taxon>
        <taxon>Hericiaceae</taxon>
        <taxon>Dentipellis</taxon>
    </lineage>
</organism>
<gene>
    <name evidence="3" type="ORF">EVG20_g6080</name>
</gene>
<proteinExistence type="predicted"/>
<feature type="domain" description="HhH-GPD" evidence="2">
    <location>
        <begin position="124"/>
        <end position="285"/>
    </location>
</feature>
<dbReference type="EMBL" id="SEOQ01000387">
    <property type="protein sequence ID" value="TFY64035.1"/>
    <property type="molecule type" value="Genomic_DNA"/>
</dbReference>
<dbReference type="CDD" id="cd00056">
    <property type="entry name" value="ENDO3c"/>
    <property type="match status" value="1"/>
</dbReference>
<dbReference type="SUPFAM" id="SSF48150">
    <property type="entry name" value="DNA-glycosylase"/>
    <property type="match status" value="1"/>
</dbReference>
<dbReference type="PANTHER" id="PTHR47203">
    <property type="match status" value="1"/>
</dbReference>
<accession>A0A4Y9YNQ3</accession>
<evidence type="ECO:0000313" key="3">
    <source>
        <dbReference type="EMBL" id="TFY64035.1"/>
    </source>
</evidence>
<dbReference type="Proteomes" id="UP000298327">
    <property type="component" value="Unassembled WGS sequence"/>
</dbReference>
<dbReference type="STRING" id="205917.A0A4Y9YNQ3"/>
<sequence>MARGVKRRRSPSPVAVLPPKRETLSPLSPLPDSPIASSSKDVSLESPRKTKKLKALADFTQTSPFPDFTSPTAQEASTIYSILAAAHPQHAHGRKTPSSSLDANSATTCGKVANVIDSLIGTILSQNTSSRNSTSAKLSLDAAFGRHGFAAMATAPRSAVVDAIRQGGLANRKAAIIQGLLQGVHARHGAYSLQHLADARVSDTAAMEELVSYDGVGPKTAACVLLFCLGRDAFAVDTHVFRLSRLLGWVPPRADRVQAQMHLDVRVPAELKYALHVLMVTHGRACKGCKSGAARGGDCPLKRYLKERKGVQEEVVEAKAEEEAKVVAG</sequence>
<dbReference type="GO" id="GO:0000702">
    <property type="term" value="F:oxidized base lesion DNA N-glycosylase activity"/>
    <property type="evidence" value="ECO:0007669"/>
    <property type="project" value="UniProtKB-ARBA"/>
</dbReference>
<evidence type="ECO:0000313" key="4">
    <source>
        <dbReference type="Proteomes" id="UP000298327"/>
    </source>
</evidence>
<dbReference type="SMART" id="SM00478">
    <property type="entry name" value="ENDO3c"/>
    <property type="match status" value="1"/>
</dbReference>
<dbReference type="AlphaFoldDB" id="A0A4Y9YNQ3"/>
<protein>
    <recommendedName>
        <fullName evidence="2">HhH-GPD domain-containing protein</fullName>
    </recommendedName>
</protein>
<dbReference type="InterPro" id="IPR023170">
    <property type="entry name" value="HhH_base_excis_C"/>
</dbReference>
<dbReference type="InterPro" id="IPR003265">
    <property type="entry name" value="HhH-GPD_domain"/>
</dbReference>
<dbReference type="OrthoDB" id="5607at2759"/>
<keyword evidence="4" id="KW-1185">Reference proteome</keyword>
<name>A0A4Y9YNQ3_9AGAM</name>
<comment type="caution">
    <text evidence="3">The sequence shown here is derived from an EMBL/GenBank/DDBJ whole genome shotgun (WGS) entry which is preliminary data.</text>
</comment>
<feature type="region of interest" description="Disordered" evidence="1">
    <location>
        <begin position="1"/>
        <end position="49"/>
    </location>
</feature>
<dbReference type="Pfam" id="PF00730">
    <property type="entry name" value="HhH-GPD"/>
    <property type="match status" value="1"/>
</dbReference>
<evidence type="ECO:0000256" key="1">
    <source>
        <dbReference type="SAM" id="MobiDB-lite"/>
    </source>
</evidence>
<dbReference type="GO" id="GO:0006285">
    <property type="term" value="P:base-excision repair, AP site formation"/>
    <property type="evidence" value="ECO:0007669"/>
    <property type="project" value="UniProtKB-ARBA"/>
</dbReference>
<reference evidence="3 4" key="1">
    <citation type="submission" date="2019-02" db="EMBL/GenBank/DDBJ databases">
        <title>Genome sequencing of the rare red list fungi Dentipellis fragilis.</title>
        <authorList>
            <person name="Buettner E."/>
            <person name="Kellner H."/>
        </authorList>
    </citation>
    <scope>NUCLEOTIDE SEQUENCE [LARGE SCALE GENOMIC DNA]</scope>
    <source>
        <strain evidence="3 4">DSM 105465</strain>
    </source>
</reference>
<dbReference type="PANTHER" id="PTHR47203:SF1">
    <property type="entry name" value="HYPOTHETICAL BASE EXCISION DNA REPAIR PROTEIN (EUROFUNG)"/>
    <property type="match status" value="1"/>
</dbReference>
<dbReference type="Gene3D" id="1.10.340.30">
    <property type="entry name" value="Hypothetical protein, domain 2"/>
    <property type="match status" value="1"/>
</dbReference>
<dbReference type="InterPro" id="IPR011257">
    <property type="entry name" value="DNA_glycosylase"/>
</dbReference>
<dbReference type="Gene3D" id="1.10.1670.10">
    <property type="entry name" value="Helix-hairpin-Helix base-excision DNA repair enzymes (C-terminal)"/>
    <property type="match status" value="1"/>
</dbReference>
<feature type="compositionally biased region" description="Basic residues" evidence="1">
    <location>
        <begin position="1"/>
        <end position="10"/>
    </location>
</feature>
<evidence type="ECO:0000259" key="2">
    <source>
        <dbReference type="SMART" id="SM00478"/>
    </source>
</evidence>